<name>A0AA86Q348_9EUKA</name>
<gene>
    <name evidence="1" type="ORF">HINF_LOCUS33067</name>
    <name evidence="2" type="ORF">HINF_LOCUS55916</name>
</gene>
<evidence type="ECO:0000313" key="3">
    <source>
        <dbReference type="Proteomes" id="UP001642409"/>
    </source>
</evidence>
<accession>A0AA86Q348</accession>
<dbReference type="AlphaFoldDB" id="A0AA86Q348"/>
<evidence type="ECO:0000313" key="2">
    <source>
        <dbReference type="EMBL" id="CAL6073051.1"/>
    </source>
</evidence>
<sequence>MKLVDQKLQIEREYHQKQIVIQEQQNCIVQQALQLQIDQLQNQLNLIKSDKFSQIKHIQNQTHNTQQNEIISGETDVKYNIKTTQQSKDAQQQYMDELNSFSVQFAKDKQQNLIDQKINQLTANSSCESLNDKLEYILNQYDLLKSQNALLIQTINDHTEQLDSLRSQTVTLSDNNIQMQNTCDQCVEEVNGSLQQYNLEITQINNHYVVVPMNSEEVELVLNEENVVVKVNAKTAE</sequence>
<organism evidence="1">
    <name type="scientific">Hexamita inflata</name>
    <dbReference type="NCBI Taxonomy" id="28002"/>
    <lineage>
        <taxon>Eukaryota</taxon>
        <taxon>Metamonada</taxon>
        <taxon>Diplomonadida</taxon>
        <taxon>Hexamitidae</taxon>
        <taxon>Hexamitinae</taxon>
        <taxon>Hexamita</taxon>
    </lineage>
</organism>
<comment type="caution">
    <text evidence="1">The sequence shown here is derived from an EMBL/GenBank/DDBJ whole genome shotgun (WGS) entry which is preliminary data.</text>
</comment>
<reference evidence="1" key="1">
    <citation type="submission" date="2023-06" db="EMBL/GenBank/DDBJ databases">
        <authorList>
            <person name="Kurt Z."/>
        </authorList>
    </citation>
    <scope>NUCLEOTIDE SEQUENCE</scope>
</reference>
<dbReference type="EMBL" id="CAXDID020000299">
    <property type="protein sequence ID" value="CAL6073051.1"/>
    <property type="molecule type" value="Genomic_DNA"/>
</dbReference>
<keyword evidence="3" id="KW-1185">Reference proteome</keyword>
<reference evidence="2 3" key="2">
    <citation type="submission" date="2024-07" db="EMBL/GenBank/DDBJ databases">
        <authorList>
            <person name="Akdeniz Z."/>
        </authorList>
    </citation>
    <scope>NUCLEOTIDE SEQUENCE [LARGE SCALE GENOMIC DNA]</scope>
</reference>
<protein>
    <submittedName>
        <fullName evidence="2">Hypothetical_protein</fullName>
    </submittedName>
</protein>
<dbReference type="EMBL" id="CATOUU010000745">
    <property type="protein sequence ID" value="CAI9945422.1"/>
    <property type="molecule type" value="Genomic_DNA"/>
</dbReference>
<proteinExistence type="predicted"/>
<dbReference type="Proteomes" id="UP001642409">
    <property type="component" value="Unassembled WGS sequence"/>
</dbReference>
<evidence type="ECO:0000313" key="1">
    <source>
        <dbReference type="EMBL" id="CAI9945422.1"/>
    </source>
</evidence>